<keyword evidence="5 8" id="KW-1133">Transmembrane helix</keyword>
<feature type="transmembrane region" description="Helical" evidence="8">
    <location>
        <begin position="868"/>
        <end position="887"/>
    </location>
</feature>
<feature type="coiled-coil region" evidence="7">
    <location>
        <begin position="578"/>
        <end position="612"/>
    </location>
</feature>
<protein>
    <submittedName>
        <fullName evidence="10">MMPL family transporter</fullName>
    </submittedName>
</protein>
<keyword evidence="4 8" id="KW-0812">Transmembrane</keyword>
<comment type="similarity">
    <text evidence="2">Belongs to the resistance-nodulation-cell division (RND) (TC 2.A.6) family. MmpL subfamily.</text>
</comment>
<evidence type="ECO:0000256" key="7">
    <source>
        <dbReference type="SAM" id="Coils"/>
    </source>
</evidence>
<evidence type="ECO:0000313" key="10">
    <source>
        <dbReference type="EMBL" id="MFD1427445.1"/>
    </source>
</evidence>
<name>A0ABW4CD09_9BACL</name>
<dbReference type="SUPFAM" id="SSF82866">
    <property type="entry name" value="Multidrug efflux transporter AcrB transmembrane domain"/>
    <property type="match status" value="2"/>
</dbReference>
<dbReference type="InterPro" id="IPR023908">
    <property type="entry name" value="xxxLxxG_rpt"/>
</dbReference>
<dbReference type="PANTHER" id="PTHR33406:SF6">
    <property type="entry name" value="MEMBRANE PROTEIN YDGH-RELATED"/>
    <property type="match status" value="1"/>
</dbReference>
<evidence type="ECO:0000259" key="9">
    <source>
        <dbReference type="PROSITE" id="PS50156"/>
    </source>
</evidence>
<comment type="subcellular location">
    <subcellularLocation>
        <location evidence="1">Cell membrane</location>
        <topology evidence="1">Multi-pass membrane protein</topology>
    </subcellularLocation>
</comment>
<feature type="transmembrane region" description="Helical" evidence="8">
    <location>
        <begin position="970"/>
        <end position="989"/>
    </location>
</feature>
<dbReference type="EMBL" id="JBHTNU010000009">
    <property type="protein sequence ID" value="MFD1427445.1"/>
    <property type="molecule type" value="Genomic_DNA"/>
</dbReference>
<dbReference type="Gene3D" id="1.10.287.950">
    <property type="entry name" value="Methyl-accepting chemotaxis protein"/>
    <property type="match status" value="2"/>
</dbReference>
<keyword evidence="6 8" id="KW-0472">Membrane</keyword>
<dbReference type="InterPro" id="IPR050545">
    <property type="entry name" value="Mycobact_MmpL"/>
</dbReference>
<feature type="transmembrane region" description="Helical" evidence="8">
    <location>
        <begin position="182"/>
        <end position="198"/>
    </location>
</feature>
<feature type="transmembrane region" description="Helical" evidence="8">
    <location>
        <begin position="238"/>
        <end position="258"/>
    </location>
</feature>
<evidence type="ECO:0000256" key="3">
    <source>
        <dbReference type="ARBA" id="ARBA00022475"/>
    </source>
</evidence>
<feature type="transmembrane region" description="Helical" evidence="8">
    <location>
        <begin position="312"/>
        <end position="336"/>
    </location>
</feature>
<proteinExistence type="inferred from homology"/>
<feature type="transmembrane region" description="Helical" evidence="8">
    <location>
        <begin position="894"/>
        <end position="915"/>
    </location>
</feature>
<dbReference type="NCBIfam" id="TIGR03057">
    <property type="entry name" value="xxxLxxG_by_4"/>
    <property type="match status" value="1"/>
</dbReference>
<evidence type="ECO:0000313" key="11">
    <source>
        <dbReference type="Proteomes" id="UP001597282"/>
    </source>
</evidence>
<gene>
    <name evidence="10" type="ORF">ACFQ4Y_10980</name>
</gene>
<feature type="transmembrane region" description="Helical" evidence="8">
    <location>
        <begin position="927"/>
        <end position="949"/>
    </location>
</feature>
<keyword evidence="7" id="KW-0175">Coiled coil</keyword>
<sequence length="1041" mass="113875">MRKIIRWKWWILALWAVISVLAVITLPDMGELVREKGQPAIPENYSSQLAGDLEKKLNETSSKGNEMTLMVVFTGEQEKLSSTDLKNIKKSIQRLKDQDQELGISSVLTHFDEKALKEQFVSKDGTTILSVLSVDRGQRSVPEVRDSLEKALGNPDVKYELTGADLINEDFARTTLDGVRKTEQITVIFIILVLLLVFRSPLAPLVSLISVGASYLASLAVVAHLVDQLDFPFTNFTQIFLVLVLFGIGTDYNILLFSRFKEEMARRKSVSLSIVETYRTAGKTVVYSALAVMIGFASLGLAQFSIYQAGVAVAIGVLFLLLSLFTIIPFFMSILGKTMFWPARKMEGHTENRLWTFLSSTSYRRPLVSLLVVVILTVPVLFLYEGNLSYNNLEEMDSESPSVRGFNMISDHFSPGKTMPASVVLESDKPLDSPEGMAFIDQVTESLTRVQGVEAAFGPTRPQGKPIEELYIDKQTKQTKDGIGEAGKGTGQIQQGLDETVQQIRKGTDQDFSRVEDLVEGTESAQIGVSQIRQAMEQIQGGVGQGAGGAQEVHSGLKQLESGMTQLSSSTDQLSGGIGQLNTGYQRLGSEYKNLENQLSGLQSLALQMTKQVQSLEQSHPELSADPNFQGLKGMSQKLEGSLGQLESGLNTLNSNLGKTNARLSEAHTGLKQVAEGQRKMLAGMRELKAGSSQLAEGLQKGAQGQSQVTDSLYAVENGLGEITQGQKQLNTGLQGLESNLSQLRNGLGKSADGLDQITEGLQQAEGYLGDMSRTEASHTFFVPEKVLKGEEFQKGLDAYMSDDRKVMKWEIILEGDPYAEDAMDTAAELDSTVSGKLEKTEFADARHGVGGVSSQNRDLNQISTGDLNRTALLMLAGITLVLLWILRSFWNTVYIIGSLILSYFTALATTEQIFSNWLSIGELTWSVPFFSMIMVIALGVDYSIFLMMRYREYPTLTPGEAFALSAKKIGSVVISAAVILALTFAALYPSGVLTLIQIATVVIIGLFLLAFVMLPIFLPAMISVTERLNTVPAQKKEEIS</sequence>
<feature type="transmembrane region" description="Helical" evidence="8">
    <location>
        <begin position="205"/>
        <end position="226"/>
    </location>
</feature>
<evidence type="ECO:0000256" key="2">
    <source>
        <dbReference type="ARBA" id="ARBA00010157"/>
    </source>
</evidence>
<dbReference type="InterPro" id="IPR000731">
    <property type="entry name" value="SSD"/>
</dbReference>
<dbReference type="SUPFAM" id="SSF58104">
    <property type="entry name" value="Methyl-accepting chemotaxis protein (MCP) signaling domain"/>
    <property type="match status" value="1"/>
</dbReference>
<evidence type="ECO:0000256" key="1">
    <source>
        <dbReference type="ARBA" id="ARBA00004651"/>
    </source>
</evidence>
<dbReference type="RefSeq" id="WP_380165462.1">
    <property type="nucleotide sequence ID" value="NZ_JBHTNU010000009.1"/>
</dbReference>
<accession>A0ABW4CD09</accession>
<evidence type="ECO:0000256" key="5">
    <source>
        <dbReference type="ARBA" id="ARBA00022989"/>
    </source>
</evidence>
<feature type="domain" description="SSD" evidence="9">
    <location>
        <begin position="205"/>
        <end position="337"/>
    </location>
</feature>
<keyword evidence="3" id="KW-1003">Cell membrane</keyword>
<reference evidence="11" key="1">
    <citation type="journal article" date="2019" name="Int. J. Syst. Evol. Microbiol.">
        <title>The Global Catalogue of Microorganisms (GCM) 10K type strain sequencing project: providing services to taxonomists for standard genome sequencing and annotation.</title>
        <authorList>
            <consortium name="The Broad Institute Genomics Platform"/>
            <consortium name="The Broad Institute Genome Sequencing Center for Infectious Disease"/>
            <person name="Wu L."/>
            <person name="Ma J."/>
        </authorList>
    </citation>
    <scope>NUCLEOTIDE SEQUENCE [LARGE SCALE GENOMIC DNA]</scope>
    <source>
        <strain evidence="11">S1</strain>
    </source>
</reference>
<dbReference type="PANTHER" id="PTHR33406">
    <property type="entry name" value="MEMBRANE PROTEIN MJ1562-RELATED"/>
    <property type="match status" value="1"/>
</dbReference>
<feature type="transmembrane region" description="Helical" evidence="8">
    <location>
        <begin position="995"/>
        <end position="1019"/>
    </location>
</feature>
<keyword evidence="11" id="KW-1185">Reference proteome</keyword>
<evidence type="ECO:0000256" key="8">
    <source>
        <dbReference type="SAM" id="Phobius"/>
    </source>
</evidence>
<dbReference type="PROSITE" id="PS50156">
    <property type="entry name" value="SSD"/>
    <property type="match status" value="2"/>
</dbReference>
<dbReference type="Gene3D" id="1.20.1640.10">
    <property type="entry name" value="Multidrug efflux transporter AcrB transmembrane domain"/>
    <property type="match status" value="2"/>
</dbReference>
<feature type="domain" description="SSD" evidence="9">
    <location>
        <begin position="928"/>
        <end position="1025"/>
    </location>
</feature>
<feature type="transmembrane region" description="Helical" evidence="8">
    <location>
        <begin position="285"/>
        <end position="306"/>
    </location>
</feature>
<dbReference type="Pfam" id="PF03176">
    <property type="entry name" value="MMPL"/>
    <property type="match status" value="2"/>
</dbReference>
<organism evidence="10 11">
    <name type="scientific">Kroppenstedtia sanguinis</name>
    <dbReference type="NCBI Taxonomy" id="1380684"/>
    <lineage>
        <taxon>Bacteria</taxon>
        <taxon>Bacillati</taxon>
        <taxon>Bacillota</taxon>
        <taxon>Bacilli</taxon>
        <taxon>Bacillales</taxon>
        <taxon>Thermoactinomycetaceae</taxon>
        <taxon>Kroppenstedtia</taxon>
    </lineage>
</organism>
<comment type="caution">
    <text evidence="10">The sequence shown here is derived from an EMBL/GenBank/DDBJ whole genome shotgun (WGS) entry which is preliminary data.</text>
</comment>
<feature type="transmembrane region" description="Helical" evidence="8">
    <location>
        <begin position="367"/>
        <end position="384"/>
    </location>
</feature>
<dbReference type="InterPro" id="IPR004869">
    <property type="entry name" value="MMPL_dom"/>
</dbReference>
<dbReference type="Proteomes" id="UP001597282">
    <property type="component" value="Unassembled WGS sequence"/>
</dbReference>
<evidence type="ECO:0000256" key="6">
    <source>
        <dbReference type="ARBA" id="ARBA00023136"/>
    </source>
</evidence>
<evidence type="ECO:0000256" key="4">
    <source>
        <dbReference type="ARBA" id="ARBA00022692"/>
    </source>
</evidence>